<dbReference type="InterPro" id="IPR012334">
    <property type="entry name" value="Pectin_lyas_fold"/>
</dbReference>
<feature type="domain" description="DUF1565" evidence="2">
    <location>
        <begin position="216"/>
        <end position="274"/>
    </location>
</feature>
<dbReference type="Gene3D" id="2.160.20.10">
    <property type="entry name" value="Single-stranded right-handed beta-helix, Pectin lyase-like"/>
    <property type="match status" value="1"/>
</dbReference>
<reference evidence="3 4" key="1">
    <citation type="submission" date="2017-06" db="EMBL/GenBank/DDBJ databases">
        <title>Sequencing and comparative analysis of myxobacterial genomes.</title>
        <authorList>
            <person name="Rupp O."/>
            <person name="Goesmann A."/>
            <person name="Sogaard-Andersen L."/>
        </authorList>
    </citation>
    <scope>NUCLEOTIDE SEQUENCE [LARGE SCALE GENOMIC DNA]</scope>
    <source>
        <strain evidence="3 4">DSM 52655</strain>
    </source>
</reference>
<dbReference type="Proteomes" id="UP000217257">
    <property type="component" value="Chromosome"/>
</dbReference>
<evidence type="ECO:0000313" key="3">
    <source>
        <dbReference type="EMBL" id="ATB38389.1"/>
    </source>
</evidence>
<dbReference type="Gene3D" id="2.60.120.430">
    <property type="entry name" value="Galactose-binding lectin"/>
    <property type="match status" value="1"/>
</dbReference>
<protein>
    <recommendedName>
        <fullName evidence="2">DUF1565 domain-containing protein</fullName>
    </recommendedName>
</protein>
<dbReference type="RefSeq" id="WP_157758530.1">
    <property type="nucleotide sequence ID" value="NZ_CP022098.1"/>
</dbReference>
<dbReference type="PROSITE" id="PS51257">
    <property type="entry name" value="PROKAR_LIPOPROTEIN"/>
    <property type="match status" value="1"/>
</dbReference>
<dbReference type="Pfam" id="PF07602">
    <property type="entry name" value="DUF1565"/>
    <property type="match status" value="1"/>
</dbReference>
<feature type="chain" id="PRO_5013055278" description="DUF1565 domain-containing protein" evidence="1">
    <location>
        <begin position="17"/>
        <end position="747"/>
    </location>
</feature>
<dbReference type="EMBL" id="CP022098">
    <property type="protein sequence ID" value="ATB38389.1"/>
    <property type="molecule type" value="Genomic_DNA"/>
</dbReference>
<dbReference type="KEGG" id="cfus:CYFUS_003823"/>
<sequence length="747" mass="79916">MKRTAALVFLASTLSACDPSTSAPVGTPASPDTSEQFRALAESETFYKAINFAGSAVTIEGRPFLSFAEAKAQGLSIPSGYSEAQSSLSPSPATDATTGVMLNSAIWQGGTLKIAQTVPSASYGVYLYILENHQTNYRSLDVSLEGQTVAQGVGTLAKGEWKKYGPYTVQVSDGTLNLDLSARSGDPHLMGLALFTLGTSTPPPSSGGRVYYVALNGNDSTGDGTQAKPYRTIARAADVAPANAGHTIQVGAGTFDETRQIQLKEKVNLIGAGADATLIRGGQFDWNGHGLIQLESKVLDPSGEKIPAFVHEGATYGPFDRYLPVDSSQELSGFSMDGQNLGSSGIKIINRNGVNIHHVKIKNYSWAGIYSSSEGYAGVKNLRISDFEIAESSLENTSASWGNITLRGTHEGALIQNGRIEHYTTASRPETYHTGSGYAFKAMRSWEDTARKQDEIRGSKLLNIIQRGKDSAPWDNYRAANIGFEFWNIGADGVEIAHCDFNAAMSLEFNAPIDQSPYSFHVHHNRFKVAKAGFVELANSNIILEHNYFDMTGNTNPWNTMGEYNEGKASTQGTVLKNIRVNHNVFNLASAGPSMFVFTTAVNDFKFYNNTVISTATPALFEFRRPSSQGSGAIEIRDNIFETSGAMKMFVYTEGNNATAPTSVAFSHNLSRNAPTALPTSTSQAGNLVGIAQLVRSGAMPFPYFDAASASANVVDRGLNVGLPFFGSAPDMGASEYGLSTGTIGLK</sequence>
<organism evidence="3 4">
    <name type="scientific">Cystobacter fuscus</name>
    <dbReference type="NCBI Taxonomy" id="43"/>
    <lineage>
        <taxon>Bacteria</taxon>
        <taxon>Pseudomonadati</taxon>
        <taxon>Myxococcota</taxon>
        <taxon>Myxococcia</taxon>
        <taxon>Myxococcales</taxon>
        <taxon>Cystobacterineae</taxon>
        <taxon>Archangiaceae</taxon>
        <taxon>Cystobacter</taxon>
    </lineage>
</organism>
<evidence type="ECO:0000313" key="4">
    <source>
        <dbReference type="Proteomes" id="UP000217257"/>
    </source>
</evidence>
<evidence type="ECO:0000259" key="2">
    <source>
        <dbReference type="Pfam" id="PF07602"/>
    </source>
</evidence>
<feature type="signal peptide" evidence="1">
    <location>
        <begin position="1"/>
        <end position="16"/>
    </location>
</feature>
<proteinExistence type="predicted"/>
<dbReference type="InterPro" id="IPR011050">
    <property type="entry name" value="Pectin_lyase_fold/virulence"/>
</dbReference>
<evidence type="ECO:0000256" key="1">
    <source>
        <dbReference type="SAM" id="SignalP"/>
    </source>
</evidence>
<dbReference type="SUPFAM" id="SSF51126">
    <property type="entry name" value="Pectin lyase-like"/>
    <property type="match status" value="1"/>
</dbReference>
<gene>
    <name evidence="3" type="ORF">CYFUS_003823</name>
</gene>
<keyword evidence="1" id="KW-0732">Signal</keyword>
<name>A0A250J348_9BACT</name>
<dbReference type="InterPro" id="IPR011459">
    <property type="entry name" value="DUF1565"/>
</dbReference>
<accession>A0A250J348</accession>
<dbReference type="AlphaFoldDB" id="A0A250J348"/>